<sequence>MERTERTAQRNDGTRDTAAGEKSDAAFGIANEWRICGFVPSVLRKESAPPTMPHRSATWPTPPRAETRDAYTQTLSTGEIAVLKVYYDEEDTTTANNGTKREP</sequence>
<dbReference type="Proteomes" id="UP001620626">
    <property type="component" value="Unassembled WGS sequence"/>
</dbReference>
<feature type="region of interest" description="Disordered" evidence="1">
    <location>
        <begin position="46"/>
        <end position="66"/>
    </location>
</feature>
<reference evidence="2 3" key="1">
    <citation type="submission" date="2024-10" db="EMBL/GenBank/DDBJ databases">
        <authorList>
            <person name="Kim D."/>
        </authorList>
    </citation>
    <scope>NUCLEOTIDE SEQUENCE [LARGE SCALE GENOMIC DNA]</scope>
    <source>
        <strain evidence="2">BH-2024</strain>
    </source>
</reference>
<dbReference type="EMBL" id="JBICBT010001037">
    <property type="protein sequence ID" value="KAL3086601.1"/>
    <property type="molecule type" value="Genomic_DNA"/>
</dbReference>
<evidence type="ECO:0000313" key="3">
    <source>
        <dbReference type="Proteomes" id="UP001620626"/>
    </source>
</evidence>
<feature type="region of interest" description="Disordered" evidence="1">
    <location>
        <begin position="1"/>
        <end position="23"/>
    </location>
</feature>
<name>A0ABD2J7M7_9BILA</name>
<evidence type="ECO:0000313" key="2">
    <source>
        <dbReference type="EMBL" id="KAL3086601.1"/>
    </source>
</evidence>
<keyword evidence="3" id="KW-1185">Reference proteome</keyword>
<comment type="caution">
    <text evidence="2">The sequence shown here is derived from an EMBL/GenBank/DDBJ whole genome shotgun (WGS) entry which is preliminary data.</text>
</comment>
<evidence type="ECO:0000256" key="1">
    <source>
        <dbReference type="SAM" id="MobiDB-lite"/>
    </source>
</evidence>
<protein>
    <submittedName>
        <fullName evidence="2">Uncharacterized protein</fullName>
    </submittedName>
</protein>
<proteinExistence type="predicted"/>
<dbReference type="AlphaFoldDB" id="A0ABD2J7M7"/>
<gene>
    <name evidence="2" type="ORF">niasHT_037727</name>
</gene>
<accession>A0ABD2J7M7</accession>
<organism evidence="2 3">
    <name type="scientific">Heterodera trifolii</name>
    <dbReference type="NCBI Taxonomy" id="157864"/>
    <lineage>
        <taxon>Eukaryota</taxon>
        <taxon>Metazoa</taxon>
        <taxon>Ecdysozoa</taxon>
        <taxon>Nematoda</taxon>
        <taxon>Chromadorea</taxon>
        <taxon>Rhabditida</taxon>
        <taxon>Tylenchina</taxon>
        <taxon>Tylenchomorpha</taxon>
        <taxon>Tylenchoidea</taxon>
        <taxon>Heteroderidae</taxon>
        <taxon>Heteroderinae</taxon>
        <taxon>Heterodera</taxon>
    </lineage>
</organism>